<dbReference type="Proteomes" id="UP001375228">
    <property type="component" value="Chromosome"/>
</dbReference>
<accession>A0ABZ2JLN7</accession>
<keyword evidence="1" id="KW-0997">Cell inner membrane</keyword>
<feature type="compositionally biased region" description="Low complexity" evidence="2">
    <location>
        <begin position="24"/>
        <end position="37"/>
    </location>
</feature>
<evidence type="ECO:0000259" key="3">
    <source>
        <dbReference type="Pfam" id="PF00535"/>
    </source>
</evidence>
<keyword evidence="5" id="KW-1185">Reference proteome</keyword>
<keyword evidence="1" id="KW-0472">Membrane</keyword>
<dbReference type="PANTHER" id="PTHR41244">
    <property type="entry name" value="RHAMNAN SYNTHESIS F"/>
    <property type="match status" value="1"/>
</dbReference>
<protein>
    <submittedName>
        <fullName evidence="4">Glycoside hydrolase family 99-like domain-containing protein</fullName>
    </submittedName>
</protein>
<dbReference type="Pfam" id="PF14307">
    <property type="entry name" value="Glyco_tran_WbsX"/>
    <property type="match status" value="1"/>
</dbReference>
<dbReference type="PANTHER" id="PTHR41244:SF1">
    <property type="entry name" value="GLYCOSYLTRANSFERASE"/>
    <property type="match status" value="1"/>
</dbReference>
<dbReference type="SUPFAM" id="SSF53448">
    <property type="entry name" value="Nucleotide-diphospho-sugar transferases"/>
    <property type="match status" value="1"/>
</dbReference>
<reference evidence="4 5" key="1">
    <citation type="submission" date="2024-03" db="EMBL/GenBank/DDBJ databases">
        <title>Pseudomonas juntendi.</title>
        <authorList>
            <person name="Liu Y."/>
        </authorList>
    </citation>
    <scope>NUCLEOTIDE SEQUENCE [LARGE SCALE GENOMIC DNA]</scope>
    <source>
        <strain evidence="4 5">L4046hy</strain>
    </source>
</reference>
<dbReference type="RefSeq" id="WP_144187797.1">
    <property type="nucleotide sequence ID" value="NZ_JAOCKB010000008.1"/>
</dbReference>
<feature type="domain" description="Glycosyltransferase 2-like" evidence="3">
    <location>
        <begin position="133"/>
        <end position="250"/>
    </location>
</feature>
<feature type="region of interest" description="Disordered" evidence="2">
    <location>
        <begin position="1"/>
        <end position="56"/>
    </location>
</feature>
<dbReference type="InterPro" id="IPR032719">
    <property type="entry name" value="WbsX"/>
</dbReference>
<evidence type="ECO:0000256" key="1">
    <source>
        <dbReference type="ARBA" id="ARBA00022519"/>
    </source>
</evidence>
<dbReference type="EMBL" id="CP146691">
    <property type="protein sequence ID" value="WWY22276.1"/>
    <property type="molecule type" value="Genomic_DNA"/>
</dbReference>
<evidence type="ECO:0000256" key="2">
    <source>
        <dbReference type="SAM" id="MobiDB-lite"/>
    </source>
</evidence>
<organism evidence="4 5">
    <name type="scientific">Pseudomonas juntendi</name>
    <dbReference type="NCBI Taxonomy" id="2666183"/>
    <lineage>
        <taxon>Bacteria</taxon>
        <taxon>Pseudomonadati</taxon>
        <taxon>Pseudomonadota</taxon>
        <taxon>Gammaproteobacteria</taxon>
        <taxon>Pseudomonadales</taxon>
        <taxon>Pseudomonadaceae</taxon>
        <taxon>Pseudomonas</taxon>
    </lineage>
</organism>
<dbReference type="InterPro" id="IPR029044">
    <property type="entry name" value="Nucleotide-diphossugar_trans"/>
</dbReference>
<keyword evidence="1" id="KW-1003">Cell membrane</keyword>
<name>A0ABZ2JLN7_9PSED</name>
<gene>
    <name evidence="4" type="ORF">V9385_06650</name>
</gene>
<dbReference type="Gene3D" id="3.90.550.10">
    <property type="entry name" value="Spore Coat Polysaccharide Biosynthesis Protein SpsA, Chain A"/>
    <property type="match status" value="1"/>
</dbReference>
<dbReference type="CDD" id="cd04186">
    <property type="entry name" value="GT_2_like_c"/>
    <property type="match status" value="1"/>
</dbReference>
<dbReference type="Pfam" id="PF00535">
    <property type="entry name" value="Glycos_transf_2"/>
    <property type="match status" value="1"/>
</dbReference>
<dbReference type="CDD" id="cd11579">
    <property type="entry name" value="Glyco_tran_WbsX"/>
    <property type="match status" value="1"/>
</dbReference>
<proteinExistence type="predicted"/>
<evidence type="ECO:0000313" key="4">
    <source>
        <dbReference type="EMBL" id="WWY22276.1"/>
    </source>
</evidence>
<sequence length="736" mass="81547">MFARVTRYAVGEASPQEPAPAMTEQPSQAAKSAAAVHPAHEDPLIPTGASAQSPDAAPATLLPLSAKALPSADGAWEWEDYPQVRARIAQAKAEQRAANPVAPIPVLDFDPAALANHAAQLRFQPPGALPLVSILIPVFNNAKLTLECLASIQQHLPVGLDVEIIVADDASTDQTQALLAKVPNIRYLRNAHNLGFLRNCNQAMSQVTGAFTVYLNNDVQVTAGWLEALLATFADFDKVGAVGPKFVYPSGHLQEAGAALAPDGLSTMVGFADNPNEPRFNYTRRVDYVSGACLLAPTALLRRIGGFSEAFLPCYCEDSDLCLSIRAEGYEVYYNPHATIIHHLSKTTAAAGNDFKMASIANNVSVLSRKWGSTIEQQFDPRLICFYLPQFHPVPENDVWWGKGFTEWTNVSKAQPNFVGHYQPRIPADLGYYDLRLLEVMQAQADLAQRYGIHGFCFYYYWFGGKRLLERPVEQLLQSDRPDIPFCLCWANENWTRRWDGLEQEVLIAQAHSDDDDLAVINDLIRFFKDGRYIKVGDRPLLLIYRPTLFPDFAKTAARWREACRKRGVGEIYIAMVESFGLATASFHPSQFGCDAAVEFPPGGLVQPKPPSGEMLNPDFTGHSADYRELAVSFASRPGPAYTRFKGVMPGWDNTARRQHAGGCFEHSSPGAFQAWLEESITDTRQQYFGDERLVFINAWNEWAEGAYLEPDRRFGHTYLEAVSNALDASRLLKKN</sequence>
<dbReference type="InterPro" id="IPR001173">
    <property type="entry name" value="Glyco_trans_2-like"/>
</dbReference>
<evidence type="ECO:0000313" key="5">
    <source>
        <dbReference type="Proteomes" id="UP001375228"/>
    </source>
</evidence>
<dbReference type="Gene3D" id="3.20.20.80">
    <property type="entry name" value="Glycosidases"/>
    <property type="match status" value="1"/>
</dbReference>